<dbReference type="STRING" id="1077348.A0A2G8RLL4"/>
<evidence type="ECO:0008006" key="6">
    <source>
        <dbReference type="Google" id="ProtNLM"/>
    </source>
</evidence>
<dbReference type="PROSITE" id="PS51542">
    <property type="entry name" value="FYRN"/>
    <property type="match status" value="1"/>
</dbReference>
<keyword evidence="5" id="KW-1185">Reference proteome</keyword>
<feature type="region of interest" description="Disordered" evidence="3">
    <location>
        <begin position="134"/>
        <end position="349"/>
    </location>
</feature>
<feature type="compositionally biased region" description="Polar residues" evidence="3">
    <location>
        <begin position="680"/>
        <end position="691"/>
    </location>
</feature>
<dbReference type="OrthoDB" id="285793at2759"/>
<dbReference type="GO" id="GO:0051726">
    <property type="term" value="P:regulation of cell cycle"/>
    <property type="evidence" value="ECO:0007669"/>
    <property type="project" value="TreeGrafter"/>
</dbReference>
<feature type="compositionally biased region" description="Pro residues" evidence="3">
    <location>
        <begin position="204"/>
        <end position="219"/>
    </location>
</feature>
<protein>
    <recommendedName>
        <fullName evidence="6">Transforming growth factor beta regulator 1</fullName>
    </recommendedName>
</protein>
<evidence type="ECO:0000313" key="4">
    <source>
        <dbReference type="EMBL" id="PIL22411.1"/>
    </source>
</evidence>
<dbReference type="Gene3D" id="3.30.160.360">
    <property type="match status" value="1"/>
</dbReference>
<gene>
    <name evidence="4" type="ORF">GSI_15099</name>
</gene>
<feature type="compositionally biased region" description="Polar residues" evidence="3">
    <location>
        <begin position="301"/>
        <end position="321"/>
    </location>
</feature>
<dbReference type="Pfam" id="PF05964">
    <property type="entry name" value="FYRN"/>
    <property type="match status" value="1"/>
</dbReference>
<dbReference type="GO" id="GO:0005634">
    <property type="term" value="C:nucleus"/>
    <property type="evidence" value="ECO:0007669"/>
    <property type="project" value="UniProtKB-SubCell"/>
</dbReference>
<feature type="compositionally biased region" description="Polar residues" evidence="3">
    <location>
        <begin position="632"/>
        <end position="646"/>
    </location>
</feature>
<sequence>MSHIQRAQMAPPQDIVMGPPPLPPQPGQPGTAKQKDPDVAAKYSRLKRKYFELEEKHKEAMLQLRSSGERNVKWRSERSVLLDRIAELELDPARNPGAPVPEPPFTAFPRTLLDNRNQQMFVSNLRQAIEELDREDPDIDPHLLSRHISPAARKRQEADARERQEEDSRDKRQPATTRKLRGGVPPKGKDIGAPLTYAPAPAHNAPPPASAPGGPPSPPFAVSSGGTRLRLKPPQHPGEGPPGSSSIPPAPHPGAQLAGTPHGHVRRRSESLSPVLSPQEDYGAIPPEGLSPSYQHGVPPGTQSQMQMTLRTTSSANSRPSDIQRHTKPKRLKAHTVTTKSYSIPTVPRDKRGKPILPLNVGIMTVINLGEVCMREHFHTERYIFPVGYEVTRRYLSTIDMNAEVVYHCKILDGGDGPKFQITAADALDKPIVAGTATGAWSVIVRAANHIRNRVHSNSVSGPDFFGLGQNTIKHLIQELPHANQLKDYVWQHFTEGGPLGGRHAAVIPALPDEQDSPSPGAGGNGNGYFEHTEPEPIPVPIAVPASSGPAQAVLGRHGELQIIQVEKEDPSLRPRHAPPQLNNAPMKPITFHQEYPNAPPEHRGRRGSRNTNSSHSAPPPVYDDYGANGMQVDSHSPAHSRTASRSPVLHRDRVDRDRDREGGYYDNHSQLPAPALPHSRSQGSLPSPHQRSAYESHAPISNGGEAAYRERERDPVDRSPPPPVPATFASIMNAYPAPPMASPSGGEGAIGDYANGNGGSRRNGHASHASYSPMAER</sequence>
<dbReference type="Pfam" id="PF05965">
    <property type="entry name" value="FYRC"/>
    <property type="match status" value="1"/>
</dbReference>
<proteinExistence type="predicted"/>
<reference evidence="4 5" key="1">
    <citation type="journal article" date="2015" name="Sci. Rep.">
        <title>Chromosome-level genome map provides insights into diverse defense mechanisms in the medicinal fungus Ganoderma sinense.</title>
        <authorList>
            <person name="Zhu Y."/>
            <person name="Xu J."/>
            <person name="Sun C."/>
            <person name="Zhou S."/>
            <person name="Xu H."/>
            <person name="Nelson D.R."/>
            <person name="Qian J."/>
            <person name="Song J."/>
            <person name="Luo H."/>
            <person name="Xiang L."/>
            <person name="Li Y."/>
            <person name="Xu Z."/>
            <person name="Ji A."/>
            <person name="Wang L."/>
            <person name="Lu S."/>
            <person name="Hayward A."/>
            <person name="Sun W."/>
            <person name="Li X."/>
            <person name="Schwartz D.C."/>
            <person name="Wang Y."/>
            <person name="Chen S."/>
        </authorList>
    </citation>
    <scope>NUCLEOTIDE SEQUENCE [LARGE SCALE GENOMIC DNA]</scope>
    <source>
        <strain evidence="4 5">ZZ0214-1</strain>
    </source>
</reference>
<evidence type="ECO:0000313" key="5">
    <source>
        <dbReference type="Proteomes" id="UP000230002"/>
    </source>
</evidence>
<evidence type="ECO:0000256" key="3">
    <source>
        <dbReference type="SAM" id="MobiDB-lite"/>
    </source>
</evidence>
<feature type="compositionally biased region" description="Pro residues" evidence="3">
    <location>
        <begin position="18"/>
        <end position="27"/>
    </location>
</feature>
<name>A0A2G8RLL4_9APHY</name>
<feature type="region of interest" description="Disordered" evidence="3">
    <location>
        <begin position="510"/>
        <end position="545"/>
    </location>
</feature>
<dbReference type="InterPro" id="IPR003888">
    <property type="entry name" value="FYrich_N"/>
</dbReference>
<dbReference type="InterPro" id="IPR040092">
    <property type="entry name" value="TBRG1"/>
</dbReference>
<feature type="compositionally biased region" description="Basic and acidic residues" evidence="3">
    <location>
        <begin position="650"/>
        <end position="664"/>
    </location>
</feature>
<accession>A0A2G8RLL4</accession>
<feature type="region of interest" description="Disordered" evidence="3">
    <location>
        <begin position="568"/>
        <end position="778"/>
    </location>
</feature>
<comment type="subcellular location">
    <subcellularLocation>
        <location evidence="1">Nucleus</location>
    </subcellularLocation>
</comment>
<dbReference type="AlphaFoldDB" id="A0A2G8RLL4"/>
<dbReference type="InterPro" id="IPR003889">
    <property type="entry name" value="FYrich_C"/>
</dbReference>
<comment type="caution">
    <text evidence="4">The sequence shown here is derived from an EMBL/GenBank/DDBJ whole genome shotgun (WGS) entry which is preliminary data.</text>
</comment>
<dbReference type="PANTHER" id="PTHR22715:SF0">
    <property type="entry name" value="TRANSFORMING GROWTH FACTOR BETA REGULATOR 1"/>
    <property type="match status" value="1"/>
</dbReference>
<feature type="region of interest" description="Disordered" evidence="3">
    <location>
        <begin position="1"/>
        <end position="39"/>
    </location>
</feature>
<evidence type="ECO:0000256" key="1">
    <source>
        <dbReference type="ARBA" id="ARBA00004123"/>
    </source>
</evidence>
<dbReference type="PANTHER" id="PTHR22715">
    <property type="entry name" value="TRANSFORMING GROWTH FACTOR BETA REGULATED GENE 1"/>
    <property type="match status" value="1"/>
</dbReference>
<organism evidence="4 5">
    <name type="scientific">Ganoderma sinense ZZ0214-1</name>
    <dbReference type="NCBI Taxonomy" id="1077348"/>
    <lineage>
        <taxon>Eukaryota</taxon>
        <taxon>Fungi</taxon>
        <taxon>Dikarya</taxon>
        <taxon>Basidiomycota</taxon>
        <taxon>Agaricomycotina</taxon>
        <taxon>Agaricomycetes</taxon>
        <taxon>Polyporales</taxon>
        <taxon>Polyporaceae</taxon>
        <taxon>Ganoderma</taxon>
    </lineage>
</organism>
<feature type="compositionally biased region" description="Basic and acidic residues" evidence="3">
    <location>
        <begin position="708"/>
        <end position="718"/>
    </location>
</feature>
<dbReference type="Proteomes" id="UP000230002">
    <property type="component" value="Unassembled WGS sequence"/>
</dbReference>
<keyword evidence="2" id="KW-0539">Nucleus</keyword>
<dbReference type="SMART" id="SM00541">
    <property type="entry name" value="FYRN"/>
    <property type="match status" value="1"/>
</dbReference>
<evidence type="ECO:0000256" key="2">
    <source>
        <dbReference type="ARBA" id="ARBA00023242"/>
    </source>
</evidence>
<dbReference type="PROSITE" id="PS51543">
    <property type="entry name" value="FYRC"/>
    <property type="match status" value="1"/>
</dbReference>
<feature type="compositionally biased region" description="Basic and acidic residues" evidence="3">
    <location>
        <begin position="154"/>
        <end position="173"/>
    </location>
</feature>
<dbReference type="EMBL" id="AYKW01000069">
    <property type="protein sequence ID" value="PIL22411.1"/>
    <property type="molecule type" value="Genomic_DNA"/>
</dbReference>